<sequence length="428" mass="47200">MVGGPDGLKAGNPDLEAMCSSGPWFSHLIYFLLQIVVRIMSDERFEDLFQEKTVTKQKLFPGDKVEAVVAGTSGENVFLDVGAKSEGVISAAELRNEDGELTVKPGDTLAVFLLAVRNGEMVFTTRIGSGQASVQELEDAFHSGIPVEGRVTGEIKGGFQVTVAGQRGFCPYSQMDIRRIENPDEYVDKTFSFKIIEFGNRGRNIILSARAVMEEERARQREALEQSLEEGMQVEGTVSSIREFGAFVDIGGVDGLIPISELAWGQVERVEDILEQGQKVQVVVKKLDWERDRISLSLKETLENPWERVEEKYPVGSVHVGRVSRLANFGAFISLEPGVDGLLHISKLGAGRRINHPREVLEPGQEITVKIDGVEREKQRISLVPEDFTDSAGTEKKEKESGREPSFRPQAPGSMGTLGDLLKAQLKK</sequence>
<dbReference type="Pfam" id="PF00575">
    <property type="entry name" value="S1"/>
    <property type="match status" value="4"/>
</dbReference>
<dbReference type="GO" id="GO:0022627">
    <property type="term" value="C:cytosolic small ribosomal subunit"/>
    <property type="evidence" value="ECO:0007669"/>
    <property type="project" value="TreeGrafter"/>
</dbReference>
<dbReference type="InterPro" id="IPR003029">
    <property type="entry name" value="S1_domain"/>
</dbReference>
<feature type="domain" description="S1 motif" evidence="5">
    <location>
        <begin position="316"/>
        <end position="386"/>
    </location>
</feature>
<feature type="domain" description="S1 motif" evidence="5">
    <location>
        <begin position="231"/>
        <end position="299"/>
    </location>
</feature>
<dbReference type="InterPro" id="IPR050437">
    <property type="entry name" value="Ribos_protein_bS1-like"/>
</dbReference>
<feature type="domain" description="S1 motif" evidence="5">
    <location>
        <begin position="62"/>
        <end position="126"/>
    </location>
</feature>
<dbReference type="GO" id="GO:0003729">
    <property type="term" value="F:mRNA binding"/>
    <property type="evidence" value="ECO:0007669"/>
    <property type="project" value="UniProtKB-ARBA"/>
</dbReference>
<keyword evidence="7" id="KW-1185">Reference proteome</keyword>
<name>A0A915XKX5_9BACT</name>
<keyword evidence="2 6" id="KW-0689">Ribosomal protein</keyword>
<gene>
    <name evidence="6" type="ORF">GF1_22290</name>
</gene>
<dbReference type="Proteomes" id="UP001063350">
    <property type="component" value="Chromosome"/>
</dbReference>
<dbReference type="InterPro" id="IPR035104">
    <property type="entry name" value="Ribosomal_protein_S1-like"/>
</dbReference>
<dbReference type="PRINTS" id="PR00681">
    <property type="entry name" value="RIBOSOMALS1"/>
</dbReference>
<reference evidence="6" key="1">
    <citation type="submission" date="2020-12" db="EMBL/GenBank/DDBJ databases">
        <title>Desulfobium dissulfuricans gen. nov., sp. nov., a novel mesophilic, sulfate-reducing bacterium isolated from a deep-sea hydrothermal vent.</title>
        <authorList>
            <person name="Hashimoto Y."/>
            <person name="Tame A."/>
            <person name="Sawayama S."/>
            <person name="Miyazaki J."/>
            <person name="Takai K."/>
            <person name="Nakagawa S."/>
        </authorList>
    </citation>
    <scope>NUCLEOTIDE SEQUENCE</scope>
    <source>
        <strain evidence="6">GF1</strain>
    </source>
</reference>
<accession>A0A915XKX5</accession>
<dbReference type="PROSITE" id="PS50126">
    <property type="entry name" value="S1"/>
    <property type="match status" value="4"/>
</dbReference>
<evidence type="ECO:0000256" key="2">
    <source>
        <dbReference type="ARBA" id="ARBA00022980"/>
    </source>
</evidence>
<dbReference type="PANTHER" id="PTHR10724:SF7">
    <property type="entry name" value="SMALL RIBOSOMAL SUBUNIT PROTEIN BS1C"/>
    <property type="match status" value="1"/>
</dbReference>
<feature type="domain" description="S1 motif" evidence="5">
    <location>
        <begin position="144"/>
        <end position="210"/>
    </location>
</feature>
<feature type="compositionally biased region" description="Basic and acidic residues" evidence="4">
    <location>
        <begin position="393"/>
        <end position="406"/>
    </location>
</feature>
<evidence type="ECO:0000256" key="3">
    <source>
        <dbReference type="ARBA" id="ARBA00023274"/>
    </source>
</evidence>
<dbReference type="GO" id="GO:0006412">
    <property type="term" value="P:translation"/>
    <property type="evidence" value="ECO:0007669"/>
    <property type="project" value="TreeGrafter"/>
</dbReference>
<keyword evidence="3" id="KW-0687">Ribonucleoprotein</keyword>
<dbReference type="CDD" id="cd04465">
    <property type="entry name" value="S1_RPS1_repeat_ec2_hs2"/>
    <property type="match status" value="1"/>
</dbReference>
<dbReference type="NCBIfam" id="NF005208">
    <property type="entry name" value="PRK06676.1"/>
    <property type="match status" value="1"/>
</dbReference>
<dbReference type="AlphaFoldDB" id="A0A915XKX5"/>
<dbReference type="Gene3D" id="2.40.50.140">
    <property type="entry name" value="Nucleic acid-binding proteins"/>
    <property type="match status" value="4"/>
</dbReference>
<protein>
    <submittedName>
        <fullName evidence="6">30S ribosomal protein S1</fullName>
    </submittedName>
</protein>
<evidence type="ECO:0000256" key="4">
    <source>
        <dbReference type="SAM" id="MobiDB-lite"/>
    </source>
</evidence>
<dbReference type="InterPro" id="IPR012340">
    <property type="entry name" value="NA-bd_OB-fold"/>
</dbReference>
<dbReference type="SUPFAM" id="SSF50249">
    <property type="entry name" value="Nucleic acid-binding proteins"/>
    <property type="match status" value="4"/>
</dbReference>
<evidence type="ECO:0000256" key="1">
    <source>
        <dbReference type="ARBA" id="ARBA00006767"/>
    </source>
</evidence>
<dbReference type="FunFam" id="2.40.50.140:FF:000051">
    <property type="entry name" value="RNA-binding transcriptional accessory protein"/>
    <property type="match status" value="1"/>
</dbReference>
<feature type="region of interest" description="Disordered" evidence="4">
    <location>
        <begin position="382"/>
        <end position="428"/>
    </location>
</feature>
<dbReference type="KEGG" id="ddu:GF1_22290"/>
<comment type="similarity">
    <text evidence="1">Belongs to the bacterial ribosomal protein bS1 family.</text>
</comment>
<evidence type="ECO:0000259" key="5">
    <source>
        <dbReference type="PROSITE" id="PS50126"/>
    </source>
</evidence>
<dbReference type="PANTHER" id="PTHR10724">
    <property type="entry name" value="30S RIBOSOMAL PROTEIN S1"/>
    <property type="match status" value="1"/>
</dbReference>
<dbReference type="SMART" id="SM00316">
    <property type="entry name" value="S1"/>
    <property type="match status" value="4"/>
</dbReference>
<proteinExistence type="inferred from homology"/>
<dbReference type="EMBL" id="AP024233">
    <property type="protein sequence ID" value="BCO09853.1"/>
    <property type="molecule type" value="Genomic_DNA"/>
</dbReference>
<dbReference type="GO" id="GO:0003735">
    <property type="term" value="F:structural constituent of ribosome"/>
    <property type="evidence" value="ECO:0007669"/>
    <property type="project" value="TreeGrafter"/>
</dbReference>
<organism evidence="6 7">
    <name type="scientific">Desulfolithobacter dissulfuricans</name>
    <dbReference type="NCBI Taxonomy" id="2795293"/>
    <lineage>
        <taxon>Bacteria</taxon>
        <taxon>Pseudomonadati</taxon>
        <taxon>Thermodesulfobacteriota</taxon>
        <taxon>Desulfobulbia</taxon>
        <taxon>Desulfobulbales</taxon>
        <taxon>Desulfobulbaceae</taxon>
        <taxon>Desulfolithobacter</taxon>
    </lineage>
</organism>
<dbReference type="CDD" id="cd05688">
    <property type="entry name" value="S1_RPS1_repeat_ec3"/>
    <property type="match status" value="1"/>
</dbReference>
<evidence type="ECO:0000313" key="7">
    <source>
        <dbReference type="Proteomes" id="UP001063350"/>
    </source>
</evidence>
<evidence type="ECO:0000313" key="6">
    <source>
        <dbReference type="EMBL" id="BCO09853.1"/>
    </source>
</evidence>